<evidence type="ECO:0000256" key="4">
    <source>
        <dbReference type="ARBA" id="ARBA00023315"/>
    </source>
</evidence>
<dbReference type="RefSeq" id="WP_182170591.1">
    <property type="nucleotide sequence ID" value="NZ_JACFXU010000013.1"/>
</dbReference>
<dbReference type="InterPro" id="IPR000182">
    <property type="entry name" value="GNAT_dom"/>
</dbReference>
<reference evidence="6 7" key="1">
    <citation type="submission" date="2020-07" db="EMBL/GenBank/DDBJ databases">
        <title>Halieaceae bacterium, F7430, whole genome shotgun sequencing project.</title>
        <authorList>
            <person name="Jiang S."/>
            <person name="Liu Z.W."/>
            <person name="Du Z.J."/>
        </authorList>
    </citation>
    <scope>NUCLEOTIDE SEQUENCE [LARGE SCALE GENOMIC DNA]</scope>
    <source>
        <strain evidence="6 7">F7430</strain>
    </source>
</reference>
<gene>
    <name evidence="6" type="primary">rimI</name>
    <name evidence="6" type="ORF">H2508_06790</name>
</gene>
<dbReference type="CDD" id="cd04301">
    <property type="entry name" value="NAT_SF"/>
    <property type="match status" value="1"/>
</dbReference>
<comment type="caution">
    <text evidence="6">The sequence shown here is derived from an EMBL/GenBank/DDBJ whole genome shotgun (WGS) entry which is preliminary data.</text>
</comment>
<protein>
    <submittedName>
        <fullName evidence="6">Ribosomal protein S18-alanine N-acetyltransferase</fullName>
    </submittedName>
</protein>
<evidence type="ECO:0000259" key="5">
    <source>
        <dbReference type="PROSITE" id="PS51186"/>
    </source>
</evidence>
<dbReference type="GO" id="GO:0005840">
    <property type="term" value="C:ribosome"/>
    <property type="evidence" value="ECO:0007669"/>
    <property type="project" value="UniProtKB-KW"/>
</dbReference>
<dbReference type="PANTHER" id="PTHR43420">
    <property type="entry name" value="ACETYLTRANSFERASE"/>
    <property type="match status" value="1"/>
</dbReference>
<accession>A0A7W2YJ61</accession>
<evidence type="ECO:0000256" key="3">
    <source>
        <dbReference type="ARBA" id="ARBA00022679"/>
    </source>
</evidence>
<dbReference type="PROSITE" id="PS51186">
    <property type="entry name" value="GNAT"/>
    <property type="match status" value="1"/>
</dbReference>
<dbReference type="Proteomes" id="UP000539350">
    <property type="component" value="Unassembled WGS sequence"/>
</dbReference>
<proteinExistence type="inferred from homology"/>
<dbReference type="PANTHER" id="PTHR43420:SF51">
    <property type="entry name" value="PEPTIDYL-LYSINE N-ACETYLTRANSFERASE YIAC"/>
    <property type="match status" value="1"/>
</dbReference>
<dbReference type="Pfam" id="PF00583">
    <property type="entry name" value="Acetyltransf_1"/>
    <property type="match status" value="1"/>
</dbReference>
<feature type="domain" description="N-acetyltransferase" evidence="5">
    <location>
        <begin position="15"/>
        <end position="166"/>
    </location>
</feature>
<evidence type="ECO:0000256" key="2">
    <source>
        <dbReference type="ARBA" id="ARBA00022490"/>
    </source>
</evidence>
<keyword evidence="7" id="KW-1185">Reference proteome</keyword>
<keyword evidence="2" id="KW-0963">Cytoplasm</keyword>
<dbReference type="EMBL" id="JACFXU010000013">
    <property type="protein sequence ID" value="MBA6412820.1"/>
    <property type="molecule type" value="Genomic_DNA"/>
</dbReference>
<evidence type="ECO:0000313" key="6">
    <source>
        <dbReference type="EMBL" id="MBA6412820.1"/>
    </source>
</evidence>
<keyword evidence="6" id="KW-0687">Ribonucleoprotein</keyword>
<evidence type="ECO:0000313" key="7">
    <source>
        <dbReference type="Proteomes" id="UP000539350"/>
    </source>
</evidence>
<comment type="similarity">
    <text evidence="1">Belongs to the acetyltransferase family. RimI subfamily.</text>
</comment>
<dbReference type="SUPFAM" id="SSF55729">
    <property type="entry name" value="Acyl-CoA N-acyltransferases (Nat)"/>
    <property type="match status" value="1"/>
</dbReference>
<sequence>MAGLTQAASSPSVTYLIRRACARDAAAMSAIDGRVSLTAWSEGQFRAACAESSDLQQHREYALVAEHDEQVQGFVVCQVVFDELSILNVAVSPAKQRQGIARALLNQVLATAPTGVLRCLLDVRESNVAARALYRKMGFDEDGLRRNYYTRPEGREDAVLMSLQVPDRDSKGI</sequence>
<evidence type="ECO:0000256" key="1">
    <source>
        <dbReference type="ARBA" id="ARBA00005395"/>
    </source>
</evidence>
<dbReference type="GO" id="GO:0008080">
    <property type="term" value="F:N-acetyltransferase activity"/>
    <property type="evidence" value="ECO:0007669"/>
    <property type="project" value="InterPro"/>
</dbReference>
<dbReference type="Gene3D" id="3.40.630.30">
    <property type="match status" value="1"/>
</dbReference>
<dbReference type="InterPro" id="IPR016181">
    <property type="entry name" value="Acyl_CoA_acyltransferase"/>
</dbReference>
<keyword evidence="3 6" id="KW-0808">Transferase</keyword>
<keyword evidence="4" id="KW-0012">Acyltransferase</keyword>
<name>A0A7W2YJ61_9GAMM</name>
<organism evidence="6 7">
    <name type="scientific">Sediminihaliea albiluteola</name>
    <dbReference type="NCBI Taxonomy" id="2758564"/>
    <lineage>
        <taxon>Bacteria</taxon>
        <taxon>Pseudomonadati</taxon>
        <taxon>Pseudomonadota</taxon>
        <taxon>Gammaproteobacteria</taxon>
        <taxon>Cellvibrionales</taxon>
        <taxon>Halieaceae</taxon>
        <taxon>Sediminihaliea</taxon>
    </lineage>
</organism>
<dbReference type="NCBIfam" id="TIGR01575">
    <property type="entry name" value="rimI"/>
    <property type="match status" value="1"/>
</dbReference>
<dbReference type="AlphaFoldDB" id="A0A7W2YJ61"/>
<dbReference type="InterPro" id="IPR050680">
    <property type="entry name" value="YpeA/RimI_acetyltransf"/>
</dbReference>
<dbReference type="InterPro" id="IPR006464">
    <property type="entry name" value="AcTrfase_RimI/Ard1"/>
</dbReference>
<keyword evidence="6" id="KW-0689">Ribosomal protein</keyword>